<keyword evidence="8" id="KW-0472">Membrane</keyword>
<evidence type="ECO:0000256" key="9">
    <source>
        <dbReference type="RuleBase" id="RU365093"/>
    </source>
</evidence>
<keyword evidence="3 9" id="KW-0813">Transport</keyword>
<dbReference type="InterPro" id="IPR050739">
    <property type="entry name" value="MFP"/>
</dbReference>
<dbReference type="InterPro" id="IPR010129">
    <property type="entry name" value="T1SS_HlyD"/>
</dbReference>
<keyword evidence="10" id="KW-0175">Coiled coil</keyword>
<evidence type="ECO:0000259" key="12">
    <source>
        <dbReference type="Pfam" id="PF26002"/>
    </source>
</evidence>
<protein>
    <recommendedName>
        <fullName evidence="9">Membrane fusion protein (MFP) family protein</fullName>
    </recommendedName>
</protein>
<name>A0ABS6KX12_9GAMM</name>
<keyword evidence="5 9" id="KW-0997">Cell inner membrane</keyword>
<evidence type="ECO:0000313" key="13">
    <source>
        <dbReference type="EMBL" id="MBU9834141.1"/>
    </source>
</evidence>
<dbReference type="EMBL" id="JAFMOU010000060">
    <property type="protein sequence ID" value="MBU9834141.1"/>
    <property type="molecule type" value="Genomic_DNA"/>
</dbReference>
<evidence type="ECO:0000256" key="2">
    <source>
        <dbReference type="ARBA" id="ARBA00009477"/>
    </source>
</evidence>
<dbReference type="RefSeq" id="WP_217137754.1">
    <property type="nucleotide sequence ID" value="NZ_JAFMOU010000060.1"/>
</dbReference>
<feature type="coiled-coil region" evidence="10">
    <location>
        <begin position="195"/>
        <end position="258"/>
    </location>
</feature>
<evidence type="ECO:0000256" key="6">
    <source>
        <dbReference type="ARBA" id="ARBA00022692"/>
    </source>
</evidence>
<keyword evidence="4 9" id="KW-1003">Cell membrane</keyword>
<keyword evidence="6" id="KW-0812">Transmembrane</keyword>
<dbReference type="InterPro" id="IPR058781">
    <property type="entry name" value="HH_AprE-like"/>
</dbReference>
<reference evidence="13 14" key="1">
    <citation type="submission" date="2021-03" db="EMBL/GenBank/DDBJ databases">
        <title>Five novel Rahnella species.</title>
        <authorList>
            <person name="Brady C."/>
            <person name="Asselin J."/>
            <person name="Beer S."/>
            <person name="Bruberg M.B."/>
            <person name="Crampton B."/>
            <person name="Venter S."/>
            <person name="Arnold D."/>
            <person name="Denman S."/>
        </authorList>
    </citation>
    <scope>NUCLEOTIDE SEQUENCE [LARGE SCALE GENOMIC DNA]</scope>
    <source>
        <strain evidence="13 14">L72c</strain>
    </source>
</reference>
<sequence>MNRKQSDHLMMVIMIMTFLIIILFSLVKVNSVVHGQGIIATKDNTQIVSLSKGGTIEEIFVSERDVIKKGQILARVSNLNVQKEYDRYFTQSEYLKKSIEELTSVLSSENKITALNVSDLINKDIISNIQMVKSQIRTKEVKITGLSSDINGLNVAKISKKSELGLLQEEINILSPLVKKGISSYTNLLDKKQSAVRLNSELIDLDNQISSKKDEVDFINSEMNNADYELRNSLSKDLAEAQKELAMCESTIKILSRQLQETNVKSPIDGVIYQINKSASTKGGVIQPADALFEIKPFSTLMQAEVKVMPKDRDQVFIGGKVNINVLSFMMSGTKPYKGTIEQISPDSYEESVNGSMIRYYKVIVKFEIPPQDLIKIMPGMTVDANIITGQHSIMKYLMSPLTKGMRQMFSEPLSPAQRNAPEL</sequence>
<comment type="subcellular location">
    <subcellularLocation>
        <location evidence="1 9">Cell inner membrane</location>
        <topology evidence="1 9">Single-pass membrane protein</topology>
    </subcellularLocation>
</comment>
<comment type="similarity">
    <text evidence="2 9">Belongs to the membrane fusion protein (MFP) (TC 8.A.1) family.</text>
</comment>
<dbReference type="InterPro" id="IPR058982">
    <property type="entry name" value="Beta-barrel_AprE"/>
</dbReference>
<evidence type="ECO:0000256" key="1">
    <source>
        <dbReference type="ARBA" id="ARBA00004377"/>
    </source>
</evidence>
<dbReference type="Pfam" id="PF25994">
    <property type="entry name" value="HH_AprE"/>
    <property type="match status" value="1"/>
</dbReference>
<dbReference type="PANTHER" id="PTHR30386:SF17">
    <property type="entry name" value="ALKALINE PROTEASE SECRETION PROTEIN APRE"/>
    <property type="match status" value="1"/>
</dbReference>
<evidence type="ECO:0000256" key="8">
    <source>
        <dbReference type="ARBA" id="ARBA00023136"/>
    </source>
</evidence>
<evidence type="ECO:0000259" key="11">
    <source>
        <dbReference type="Pfam" id="PF25994"/>
    </source>
</evidence>
<dbReference type="Proteomes" id="UP000699865">
    <property type="component" value="Unassembled WGS sequence"/>
</dbReference>
<evidence type="ECO:0000256" key="3">
    <source>
        <dbReference type="ARBA" id="ARBA00022448"/>
    </source>
</evidence>
<dbReference type="NCBIfam" id="TIGR01843">
    <property type="entry name" value="type_I_hlyD"/>
    <property type="match status" value="1"/>
</dbReference>
<dbReference type="Pfam" id="PF26002">
    <property type="entry name" value="Beta-barrel_AprE"/>
    <property type="match status" value="1"/>
</dbReference>
<accession>A0ABS6KX12</accession>
<evidence type="ECO:0000256" key="10">
    <source>
        <dbReference type="SAM" id="Coils"/>
    </source>
</evidence>
<comment type="caution">
    <text evidence="13">The sequence shown here is derived from an EMBL/GenBank/DDBJ whole genome shotgun (WGS) entry which is preliminary data.</text>
</comment>
<keyword evidence="14" id="KW-1185">Reference proteome</keyword>
<evidence type="ECO:0000256" key="4">
    <source>
        <dbReference type="ARBA" id="ARBA00022475"/>
    </source>
</evidence>
<feature type="domain" description="AprE-like long alpha-helical hairpin" evidence="11">
    <location>
        <begin position="130"/>
        <end position="254"/>
    </location>
</feature>
<feature type="domain" description="AprE-like beta-barrel" evidence="12">
    <location>
        <begin position="304"/>
        <end position="390"/>
    </location>
</feature>
<proteinExistence type="inferred from homology"/>
<dbReference type="PANTHER" id="PTHR30386">
    <property type="entry name" value="MEMBRANE FUSION SUBUNIT OF EMRAB-TOLC MULTIDRUG EFFLUX PUMP"/>
    <property type="match status" value="1"/>
</dbReference>
<organism evidence="13 14">
    <name type="scientific">Rahnella perminowiae</name>
    <dbReference type="NCBI Taxonomy" id="2816244"/>
    <lineage>
        <taxon>Bacteria</taxon>
        <taxon>Pseudomonadati</taxon>
        <taxon>Pseudomonadota</taxon>
        <taxon>Gammaproteobacteria</taxon>
        <taxon>Enterobacterales</taxon>
        <taxon>Yersiniaceae</taxon>
        <taxon>Rahnella</taxon>
    </lineage>
</organism>
<evidence type="ECO:0000256" key="7">
    <source>
        <dbReference type="ARBA" id="ARBA00022989"/>
    </source>
</evidence>
<evidence type="ECO:0000256" key="5">
    <source>
        <dbReference type="ARBA" id="ARBA00022519"/>
    </source>
</evidence>
<keyword evidence="7" id="KW-1133">Transmembrane helix</keyword>
<evidence type="ECO:0000313" key="14">
    <source>
        <dbReference type="Proteomes" id="UP000699865"/>
    </source>
</evidence>
<gene>
    <name evidence="13" type="ORF">J1786_04755</name>
</gene>